<sequence length="707" mass="76510">MTMIDMDMDTAWCLACSKQLDDQRDNYCSDVCRLEDSQPSDSSNNHVDITAPVPAGFFPTSRIEAGSGRPSLISTDVFEEPQVKMSLRDRRAYSFPSEPVEPATRRSGSRRQTQTQETLQFIRKSSRQVSGINSHVSPNLGSTAVGAGGRPRGFSKLSKTTGNNTPVISDSVFCSNSDSSDNEVAAGVNYLCHESAILRKRLSKTTDDTLRLPKAPVPRRLSTNLSYEPSSFHSRPSLVPSHSHPVGAKPASPVAHIIATSAGSRSRDDIVSWLNEVKCSPKDVTLDSISRSQADMLTPTQERMEWVEEGKMGTIPQGRLGSALAGLSALRGLSGVRALTNAASASDTVDKASPVPSHASSAAAAVSDSEGFPLSLQVSPSQAEVSRVAVMNQPAGATPTLSTISLSDLMEPLTDAGENVDFMTDEQSASGSSSFARHRLSAVASGSHRQGKGTGREDLQGKTIEEEKGAQTLSPLRPLANTAQAIWNLSNYIRSFAPISIASVLTPSKRSESPTPPASRSATAGHFPPRQHSPSSSSSRSHDHIAFVTPLPAARQPVQPDQSPIQTMVRSLPMDIANPMGAENGALEHKLIREQQQQLDIDSTWSKNKSHSRVRGSRVRNPSPSRSRSRGRSDGRRSRAREISKVRGSHSRHGRKVSYDADASEGEKAGYELRRGRSRREKVLRMDSTDEELQVEKRRGRDRTVRA</sequence>
<dbReference type="OMA" id="NIAWCLA"/>
<feature type="region of interest" description="Disordered" evidence="1">
    <location>
        <begin position="506"/>
        <end position="542"/>
    </location>
</feature>
<dbReference type="STRING" id="294750.A0A095EJ40"/>
<dbReference type="KEGG" id="cdeu:CNBG_3106"/>
<organism evidence="2 3">
    <name type="scientific">Cryptococcus deuterogattii (strain R265)</name>
    <name type="common">Cryptococcus gattii VGII (strain R265)</name>
    <dbReference type="NCBI Taxonomy" id="294750"/>
    <lineage>
        <taxon>Eukaryota</taxon>
        <taxon>Fungi</taxon>
        <taxon>Dikarya</taxon>
        <taxon>Basidiomycota</taxon>
        <taxon>Agaricomycotina</taxon>
        <taxon>Tremellomycetes</taxon>
        <taxon>Tremellales</taxon>
        <taxon>Cryptococcaceae</taxon>
        <taxon>Cryptococcus</taxon>
        <taxon>Cryptococcus gattii species complex</taxon>
    </lineage>
</organism>
<dbReference type="EMBL" id="CP025759">
    <property type="protein sequence ID" value="KGB77268.1"/>
    <property type="molecule type" value="Genomic_DNA"/>
</dbReference>
<feature type="compositionally biased region" description="Basic residues" evidence="1">
    <location>
        <begin position="608"/>
        <end position="618"/>
    </location>
</feature>
<dbReference type="AlphaFoldDB" id="A0A095EJ40"/>
<feature type="compositionally biased region" description="Polar residues" evidence="1">
    <location>
        <begin position="425"/>
        <end position="435"/>
    </location>
</feature>
<proteinExistence type="predicted"/>
<dbReference type="Proteomes" id="UP000029445">
    <property type="component" value="Chromosome 1"/>
</dbReference>
<feature type="compositionally biased region" description="Basic and acidic residues" evidence="1">
    <location>
        <begin position="454"/>
        <end position="463"/>
    </location>
</feature>
<feature type="compositionally biased region" description="Polar residues" evidence="1">
    <location>
        <begin position="221"/>
        <end position="234"/>
    </location>
</feature>
<feature type="compositionally biased region" description="Basic and acidic residues" evidence="1">
    <location>
        <begin position="631"/>
        <end position="645"/>
    </location>
</feature>
<feature type="region of interest" description="Disordered" evidence="1">
    <location>
        <begin position="221"/>
        <end position="250"/>
    </location>
</feature>
<keyword evidence="3" id="KW-1185">Reference proteome</keyword>
<evidence type="ECO:0000313" key="3">
    <source>
        <dbReference type="Proteomes" id="UP000029445"/>
    </source>
</evidence>
<feature type="compositionally biased region" description="Basic residues" evidence="1">
    <location>
        <begin position="647"/>
        <end position="656"/>
    </location>
</feature>
<dbReference type="RefSeq" id="XP_062883092.1">
    <property type="nucleotide sequence ID" value="XM_063027137.1"/>
</dbReference>
<accession>A0A095EJ40</accession>
<reference evidence="2 3" key="2">
    <citation type="journal article" date="2018" name="Proc. Natl. Acad. Sci.">
        <title>RNAi is a critical determinant of centromere evolution in closely related fungi.</title>
        <authorList>
            <person name="Yadav V."/>
            <person name="Sun S."/>
            <person name="Billmyre R.B."/>
            <person name="Thimmappa B.C."/>
            <person name="Shea T."/>
            <person name="Lintner R."/>
            <person name="Bakkeren G."/>
            <person name="Cuomo C.A."/>
            <person name="Heitman J."/>
            <person name="Sanyal K."/>
        </authorList>
    </citation>
    <scope>NUCLEOTIDE SEQUENCE [LARGE SCALE GENOMIC DNA]</scope>
    <source>
        <strain evidence="2 3">R265</strain>
    </source>
</reference>
<dbReference type="OrthoDB" id="2563506at2759"/>
<gene>
    <name evidence="2" type="ORF">CNBG_3106</name>
</gene>
<dbReference type="GeneID" id="88179412"/>
<reference evidence="2 3" key="1">
    <citation type="journal article" date="2011" name="MBio">
        <title>Genome variation in Cryptococcus gattii, an emerging pathogen of immunocompetent hosts.</title>
        <authorList>
            <person name="D'Souza C.A."/>
            <person name="Kronstad J.W."/>
            <person name="Taylor G."/>
            <person name="Warren R."/>
            <person name="Yuen M."/>
            <person name="Hu G."/>
            <person name="Jung W.H."/>
            <person name="Sham A."/>
            <person name="Kidd S.E."/>
            <person name="Tangen K."/>
            <person name="Lee N."/>
            <person name="Zeilmaker T."/>
            <person name="Sawkins J."/>
            <person name="McVicker G."/>
            <person name="Shah S."/>
            <person name="Gnerre S."/>
            <person name="Griggs A."/>
            <person name="Zeng Q."/>
            <person name="Bartlett K."/>
            <person name="Li W."/>
            <person name="Wang X."/>
            <person name="Heitman J."/>
            <person name="Stajich J.E."/>
            <person name="Fraser J.A."/>
            <person name="Meyer W."/>
            <person name="Carter D."/>
            <person name="Schein J."/>
            <person name="Krzywinski M."/>
            <person name="Kwon-Chung K.J."/>
            <person name="Varma A."/>
            <person name="Wang J."/>
            <person name="Brunham R."/>
            <person name="Fyfe M."/>
            <person name="Ouellette B.F."/>
            <person name="Siddiqui A."/>
            <person name="Marra M."/>
            <person name="Jones S."/>
            <person name="Holt R."/>
            <person name="Birren B.W."/>
            <person name="Galagan J.E."/>
            <person name="Cuomo C.A."/>
        </authorList>
    </citation>
    <scope>NUCLEOTIDE SEQUENCE [LARGE SCALE GENOMIC DNA]</scope>
    <source>
        <strain evidence="2 3">R265</strain>
    </source>
</reference>
<feature type="compositionally biased region" description="Basic and acidic residues" evidence="1">
    <location>
        <begin position="665"/>
        <end position="707"/>
    </location>
</feature>
<feature type="region of interest" description="Disordered" evidence="1">
    <location>
        <begin position="88"/>
        <end position="148"/>
    </location>
</feature>
<dbReference type="VEuPathDB" id="FungiDB:CNBG_3106"/>
<feature type="region of interest" description="Disordered" evidence="1">
    <location>
        <begin position="425"/>
        <end position="463"/>
    </location>
</feature>
<dbReference type="HOGENOM" id="CLU_390293_0_0_1"/>
<feature type="compositionally biased region" description="Polar residues" evidence="1">
    <location>
        <begin position="127"/>
        <end position="142"/>
    </location>
</feature>
<feature type="region of interest" description="Disordered" evidence="1">
    <location>
        <begin position="599"/>
        <end position="707"/>
    </location>
</feature>
<dbReference type="InterPro" id="IPR024368">
    <property type="entry name" value="Ecl1/2/3"/>
</dbReference>
<evidence type="ECO:0000313" key="2">
    <source>
        <dbReference type="EMBL" id="KGB77268.1"/>
    </source>
</evidence>
<name>A0A095EJ40_CRYD2</name>
<protein>
    <submittedName>
        <fullName evidence="2">Uncharacterized protein</fullName>
    </submittedName>
</protein>
<feature type="compositionally biased region" description="Low complexity" evidence="1">
    <location>
        <begin position="528"/>
        <end position="539"/>
    </location>
</feature>
<dbReference type="Pfam" id="PF12855">
    <property type="entry name" value="Ecl1"/>
    <property type="match status" value="1"/>
</dbReference>
<evidence type="ECO:0000256" key="1">
    <source>
        <dbReference type="SAM" id="MobiDB-lite"/>
    </source>
</evidence>